<reference evidence="4 5" key="1">
    <citation type="submission" date="2014-01" db="EMBL/GenBank/DDBJ databases">
        <title>Plasmidome dynamics in the species complex Clostridium novyi sensu lato converts strains of independent lineages into distinctly different pathogens.</title>
        <authorList>
            <person name="Skarin H."/>
            <person name="Segerman B."/>
        </authorList>
    </citation>
    <scope>NUCLEOTIDE SEQUENCE [LARGE SCALE GENOMIC DNA]</scope>
    <source>
        <strain evidence="4 5">4570</strain>
    </source>
</reference>
<dbReference type="Gene3D" id="2.40.260.10">
    <property type="entry name" value="Sortase"/>
    <property type="match status" value="1"/>
</dbReference>
<sequence length="206" mass="23414">MKKNIIPILLIVVGLCLVGTGLGLKSYSKNKEASLIKKFNEEIKLEKQNNNLNKQKGKEDKNRYANKNGNKNEGISYGNELALIEIPSIDLQSVIVEGMKKEQLRYYLCHFEDTAMPGENGNFSIAGHSSFIYNEILNELYKVNVGDVIKLTTKKGEFNYYITKKFIVEPNEIEVLNQDENKKTMTIVTCSNRGKKRLIVTAEMNQ</sequence>
<evidence type="ECO:0000256" key="3">
    <source>
        <dbReference type="SAM" id="MobiDB-lite"/>
    </source>
</evidence>
<feature type="active site" description="Acyl-thioester intermediate" evidence="2">
    <location>
        <position position="190"/>
    </location>
</feature>
<keyword evidence="1" id="KW-0378">Hydrolase</keyword>
<comment type="caution">
    <text evidence="4">The sequence shown here is derived from an EMBL/GenBank/DDBJ whole genome shotgun (WGS) entry which is preliminary data.</text>
</comment>
<dbReference type="NCBIfam" id="TIGR01076">
    <property type="entry name" value="sortase_fam"/>
    <property type="match status" value="1"/>
</dbReference>
<dbReference type="RefSeq" id="WP_039250223.1">
    <property type="nucleotide sequence ID" value="NZ_JDRX01000019.1"/>
</dbReference>
<dbReference type="SUPFAM" id="SSF63817">
    <property type="entry name" value="Sortase"/>
    <property type="match status" value="1"/>
</dbReference>
<gene>
    <name evidence="4" type="ORF">Z969_08110</name>
</gene>
<evidence type="ECO:0000313" key="5">
    <source>
        <dbReference type="Proteomes" id="UP000030016"/>
    </source>
</evidence>
<dbReference type="Proteomes" id="UP000030016">
    <property type="component" value="Unassembled WGS sequence"/>
</dbReference>
<evidence type="ECO:0000256" key="2">
    <source>
        <dbReference type="PIRSR" id="PIRSR605754-1"/>
    </source>
</evidence>
<feature type="active site" description="Proton donor/acceptor" evidence="2">
    <location>
        <position position="128"/>
    </location>
</feature>
<name>A0AA88ZNC2_CLONO</name>
<evidence type="ECO:0000256" key="1">
    <source>
        <dbReference type="ARBA" id="ARBA00022801"/>
    </source>
</evidence>
<evidence type="ECO:0000313" key="4">
    <source>
        <dbReference type="EMBL" id="KGN01633.1"/>
    </source>
</evidence>
<protein>
    <submittedName>
        <fullName evidence="4">Sortase</fullName>
    </submittedName>
</protein>
<dbReference type="CDD" id="cd06166">
    <property type="entry name" value="Sortase_D_2"/>
    <property type="match status" value="1"/>
</dbReference>
<dbReference type="Pfam" id="PF04203">
    <property type="entry name" value="Sortase"/>
    <property type="match status" value="1"/>
</dbReference>
<proteinExistence type="predicted"/>
<dbReference type="EMBL" id="JDRX01000019">
    <property type="protein sequence ID" value="KGN01633.1"/>
    <property type="molecule type" value="Genomic_DNA"/>
</dbReference>
<feature type="region of interest" description="Disordered" evidence="3">
    <location>
        <begin position="47"/>
        <end position="71"/>
    </location>
</feature>
<dbReference type="AlphaFoldDB" id="A0AA88ZNC2"/>
<dbReference type="InterPro" id="IPR042000">
    <property type="entry name" value="Sortase_D_2"/>
</dbReference>
<accession>A0AA88ZNC2</accession>
<dbReference type="GO" id="GO:0016787">
    <property type="term" value="F:hydrolase activity"/>
    <property type="evidence" value="ECO:0007669"/>
    <property type="project" value="UniProtKB-KW"/>
</dbReference>
<dbReference type="InterPro" id="IPR005754">
    <property type="entry name" value="Sortase"/>
</dbReference>
<dbReference type="InterPro" id="IPR023365">
    <property type="entry name" value="Sortase_dom-sf"/>
</dbReference>
<organism evidence="4 5">
    <name type="scientific">Clostridium novyi A str. 4570</name>
    <dbReference type="NCBI Taxonomy" id="1444290"/>
    <lineage>
        <taxon>Bacteria</taxon>
        <taxon>Bacillati</taxon>
        <taxon>Bacillota</taxon>
        <taxon>Clostridia</taxon>
        <taxon>Eubacteriales</taxon>
        <taxon>Clostridiaceae</taxon>
        <taxon>Clostridium</taxon>
    </lineage>
</organism>